<dbReference type="PANTHER" id="PTHR33303:SF2">
    <property type="entry name" value="COA-BINDING DOMAIN-CONTAINING PROTEIN"/>
    <property type="match status" value="1"/>
</dbReference>
<dbReference type="Proteomes" id="UP001056610">
    <property type="component" value="Chromosome"/>
</dbReference>
<evidence type="ECO:0000313" key="3">
    <source>
        <dbReference type="Proteomes" id="UP001056610"/>
    </source>
</evidence>
<dbReference type="RefSeq" id="WP_219068132.1">
    <property type="nucleotide sequence ID" value="NZ_CAJUXY010000031.1"/>
</dbReference>
<dbReference type="SMART" id="SM00881">
    <property type="entry name" value="CoA_binding"/>
    <property type="match status" value="1"/>
</dbReference>
<dbReference type="PANTHER" id="PTHR33303">
    <property type="entry name" value="CYTOPLASMIC PROTEIN-RELATED"/>
    <property type="match status" value="1"/>
</dbReference>
<sequence>MLGEPDDVTLRRIFAETRAIAVVGASDKPTRPSHETYAYLVSTGEYQVYPVNPAITEIDGAAVCPGLADLPLVPDMVDVFRRFDELPSVLADMLALDQYPKILRLQQVFWLQQGLWHEQVGRDAEAAGMRVVMDRCDGRARPAALRLVSGR</sequence>
<proteinExistence type="predicted"/>
<organism evidence="2 3">
    <name type="scientific">Candidatus Mycobacterium methanotrophicum</name>
    <dbReference type="NCBI Taxonomy" id="2943498"/>
    <lineage>
        <taxon>Bacteria</taxon>
        <taxon>Bacillati</taxon>
        <taxon>Actinomycetota</taxon>
        <taxon>Actinomycetes</taxon>
        <taxon>Mycobacteriales</taxon>
        <taxon>Mycobacteriaceae</taxon>
        <taxon>Mycobacterium</taxon>
    </lineage>
</organism>
<gene>
    <name evidence="2" type="ORF">M5I08_23455</name>
</gene>
<evidence type="ECO:0000259" key="1">
    <source>
        <dbReference type="SMART" id="SM00881"/>
    </source>
</evidence>
<dbReference type="InterPro" id="IPR003781">
    <property type="entry name" value="CoA-bd"/>
</dbReference>
<dbReference type="Pfam" id="PF13380">
    <property type="entry name" value="CoA_binding_2"/>
    <property type="match status" value="1"/>
</dbReference>
<accession>A0ABY4QLY4</accession>
<protein>
    <submittedName>
        <fullName evidence="2">CoA-binding protein</fullName>
    </submittedName>
</protein>
<evidence type="ECO:0000313" key="2">
    <source>
        <dbReference type="EMBL" id="UQX10866.1"/>
    </source>
</evidence>
<dbReference type="EMBL" id="CP097320">
    <property type="protein sequence ID" value="UQX10866.1"/>
    <property type="molecule type" value="Genomic_DNA"/>
</dbReference>
<name>A0ABY4QLY4_9MYCO</name>
<keyword evidence="3" id="KW-1185">Reference proteome</keyword>
<reference evidence="2" key="1">
    <citation type="submission" date="2022-05" db="EMBL/GenBank/DDBJ databases">
        <title>A methanotrophic Mycobacterium dominates a cave microbial ecosystem.</title>
        <authorList>
            <person name="Van Spanning R.J.M."/>
            <person name="Guan Q."/>
            <person name="Melkonian C."/>
            <person name="Gallant J."/>
            <person name="Polerecky L."/>
            <person name="Flot J.-F."/>
            <person name="Brandt B.W."/>
            <person name="Braster M."/>
            <person name="Iturbe Espinoza P."/>
            <person name="Aerts J."/>
            <person name="Meima-Franke M."/>
            <person name="Piersma S.R."/>
            <person name="Bunduc C."/>
            <person name="Ummels R."/>
            <person name="Pain A."/>
            <person name="Fleming E.J."/>
            <person name="van der Wel N."/>
            <person name="Gherman V.D."/>
            <person name="Sarbu S.M."/>
            <person name="Bodelier P.L.E."/>
            <person name="Bitter W."/>
        </authorList>
    </citation>
    <scope>NUCLEOTIDE SEQUENCE</scope>
    <source>
        <strain evidence="2">Sulfur Cave</strain>
    </source>
</reference>
<feature type="domain" description="CoA-binding" evidence="1">
    <location>
        <begin position="13"/>
        <end position="109"/>
    </location>
</feature>